<dbReference type="GO" id="GO:0051536">
    <property type="term" value="F:iron-sulfur cluster binding"/>
    <property type="evidence" value="ECO:0007669"/>
    <property type="project" value="InterPro"/>
</dbReference>
<evidence type="ECO:0000256" key="6">
    <source>
        <dbReference type="ARBA" id="ARBA00032722"/>
    </source>
</evidence>
<evidence type="ECO:0000256" key="10">
    <source>
        <dbReference type="ARBA" id="ARBA00049714"/>
    </source>
</evidence>
<evidence type="ECO:0000313" key="13">
    <source>
        <dbReference type="EMBL" id="RCX07355.1"/>
    </source>
</evidence>
<dbReference type="RefSeq" id="WP_114484274.1">
    <property type="nucleotide sequence ID" value="NZ_QPJU01000014.1"/>
</dbReference>
<dbReference type="AlphaFoldDB" id="A0A369AE25"/>
<evidence type="ECO:0000256" key="4">
    <source>
        <dbReference type="ARBA" id="ARBA00023002"/>
    </source>
</evidence>
<evidence type="ECO:0000313" key="14">
    <source>
        <dbReference type="Proteomes" id="UP000252174"/>
    </source>
</evidence>
<evidence type="ECO:0000256" key="11">
    <source>
        <dbReference type="ARBA" id="ARBA00049728"/>
    </source>
</evidence>
<comment type="caution">
    <text evidence="13">The sequence shown here is derived from an EMBL/GenBank/DDBJ whole genome shotgun (WGS) entry which is preliminary data.</text>
</comment>
<dbReference type="EMBL" id="QPJU01000014">
    <property type="protein sequence ID" value="RCX07355.1"/>
    <property type="molecule type" value="Genomic_DNA"/>
</dbReference>
<keyword evidence="14" id="KW-1185">Reference proteome</keyword>
<dbReference type="EC" id="1.3.1.1" evidence="11"/>
<evidence type="ECO:0000256" key="2">
    <source>
        <dbReference type="ARBA" id="ARBA00022630"/>
    </source>
</evidence>
<evidence type="ECO:0000256" key="1">
    <source>
        <dbReference type="ARBA" id="ARBA00001917"/>
    </source>
</evidence>
<comment type="cofactor">
    <cofactor evidence="1">
        <name>FMN</name>
        <dbReference type="ChEBI" id="CHEBI:58210"/>
    </cofactor>
</comment>
<proteinExistence type="predicted"/>
<evidence type="ECO:0000256" key="8">
    <source>
        <dbReference type="ARBA" id="ARBA00048792"/>
    </source>
</evidence>
<comment type="function">
    <text evidence="9">Involved in pyrimidine base degradation. Catalyzes physiologically the reduction of uracil to 5,6-dihydrouracil (DHU) by using NADH as a specific cosubstrate. It also catalyzes the reverse reaction and the reduction of thymine to 5,6-dihydrothymine (DHT).</text>
</comment>
<dbReference type="PANTHER" id="PTHR43073">
    <property type="entry name" value="DIHYDROPYRIMIDINE DEHYDROGENASE [NADP(+)]"/>
    <property type="match status" value="1"/>
</dbReference>
<comment type="subunit">
    <text evidence="10">Heterotetramer of 2 PreA and 2 PreT subunits.</text>
</comment>
<evidence type="ECO:0000256" key="9">
    <source>
        <dbReference type="ARBA" id="ARBA00049578"/>
    </source>
</evidence>
<dbReference type="InterPro" id="IPR036188">
    <property type="entry name" value="FAD/NAD-bd_sf"/>
</dbReference>
<dbReference type="Pfam" id="PF07992">
    <property type="entry name" value="Pyr_redox_2"/>
    <property type="match status" value="1"/>
</dbReference>
<comment type="catalytic activity">
    <reaction evidence="7">
        <text>5,6-dihydrothymine + NAD(+) = thymine + NADH + H(+)</text>
        <dbReference type="Rhea" id="RHEA:28791"/>
        <dbReference type="ChEBI" id="CHEBI:15378"/>
        <dbReference type="ChEBI" id="CHEBI:17821"/>
        <dbReference type="ChEBI" id="CHEBI:27468"/>
        <dbReference type="ChEBI" id="CHEBI:57540"/>
        <dbReference type="ChEBI" id="CHEBI:57945"/>
        <dbReference type="EC" id="1.3.1.1"/>
    </reaction>
</comment>
<dbReference type="SUPFAM" id="SSF51971">
    <property type="entry name" value="Nucleotide-binding domain"/>
    <property type="match status" value="2"/>
</dbReference>
<comment type="catalytic activity">
    <reaction evidence="8">
        <text>5,6-dihydrouracil + NAD(+) = uracil + NADH + H(+)</text>
        <dbReference type="Rhea" id="RHEA:20189"/>
        <dbReference type="ChEBI" id="CHEBI:15378"/>
        <dbReference type="ChEBI" id="CHEBI:15901"/>
        <dbReference type="ChEBI" id="CHEBI:17568"/>
        <dbReference type="ChEBI" id="CHEBI:57540"/>
        <dbReference type="ChEBI" id="CHEBI:57945"/>
        <dbReference type="EC" id="1.3.1.1"/>
    </reaction>
</comment>
<dbReference type="InterPro" id="IPR017896">
    <property type="entry name" value="4Fe4S_Fe-S-bd"/>
</dbReference>
<dbReference type="InterPro" id="IPR009051">
    <property type="entry name" value="Helical_ferredxn"/>
</dbReference>
<dbReference type="GO" id="GO:0004159">
    <property type="term" value="F:dihydropyrimidine dehydrogenase (NAD+) activity"/>
    <property type="evidence" value="ECO:0007669"/>
    <property type="project" value="UniProtKB-EC"/>
</dbReference>
<dbReference type="Gene3D" id="1.10.1060.10">
    <property type="entry name" value="Alpha-helical ferredoxin"/>
    <property type="match status" value="1"/>
</dbReference>
<evidence type="ECO:0000259" key="12">
    <source>
        <dbReference type="PROSITE" id="PS51379"/>
    </source>
</evidence>
<dbReference type="Pfam" id="PF14691">
    <property type="entry name" value="Fer4_20"/>
    <property type="match status" value="1"/>
</dbReference>
<dbReference type="InterPro" id="IPR028261">
    <property type="entry name" value="DPD_II"/>
</dbReference>
<sequence length="456" mass="48223">MPTSASRASGLHAARLDAAEYAVRFCDAHPPLTRAQALIEAERCYDCFDAPCTRACPTEIDVPAFIQRIAQDNLRGAARAILSANPLGGTCARVCPTEVLCEQACVRSALQEKPVEIGRLQRYATDAYFTAQQQPDDPLGAPLFERAAPTGRRVAVVGAGPAGLACAHGLALRGHDVVLFEARPKPGGLNEYGLARYKVTSEFVQQEVRWLLSVGGIELRCGQQLGRDFTLDGLLAAYDAVFLGLGLAGVNALGIAEPQAQGLRNAVDFIAEIRQAQDLASVPVGRRVLVLGGGMTAVDAAVQARMLGAEEVSIVYRRGPESMPASAAEQQWAQTQGVLLRHWAAPQELLCTDGQVRGLRCTVTALQDGRLVETGETFTLEADMVLKAIGQNYVPEPAGAAIALQGGRIATDALGRTSVARVWAGGDCRAGGRDLTVEAVQHGKLAALAMHQALCG</sequence>
<feature type="domain" description="4Fe-4S ferredoxin-type" evidence="12">
    <location>
        <begin position="35"/>
        <end position="68"/>
    </location>
</feature>
<organism evidence="13 14">
    <name type="scientific">Extensimonas vulgaris</name>
    <dbReference type="NCBI Taxonomy" id="1031594"/>
    <lineage>
        <taxon>Bacteria</taxon>
        <taxon>Pseudomonadati</taxon>
        <taxon>Pseudomonadota</taxon>
        <taxon>Betaproteobacteria</taxon>
        <taxon>Burkholderiales</taxon>
        <taxon>Comamonadaceae</taxon>
        <taxon>Extensimonas</taxon>
    </lineage>
</organism>
<evidence type="ECO:0000256" key="5">
    <source>
        <dbReference type="ARBA" id="ARBA00030119"/>
    </source>
</evidence>
<dbReference type="PROSITE" id="PS51379">
    <property type="entry name" value="4FE4S_FER_2"/>
    <property type="match status" value="1"/>
</dbReference>
<keyword evidence="3" id="KW-0288">FMN</keyword>
<dbReference type="PRINTS" id="PR00419">
    <property type="entry name" value="ADXRDTASE"/>
</dbReference>
<gene>
    <name evidence="13" type="ORF">DFR45_1145</name>
</gene>
<dbReference type="PANTHER" id="PTHR43073:SF2">
    <property type="entry name" value="DIHYDROPYRIMIDINE DEHYDROGENASE [NADP(+)]"/>
    <property type="match status" value="1"/>
</dbReference>
<dbReference type="SUPFAM" id="SSF46548">
    <property type="entry name" value="alpha-helical ferredoxin"/>
    <property type="match status" value="1"/>
</dbReference>
<dbReference type="Proteomes" id="UP000252174">
    <property type="component" value="Unassembled WGS sequence"/>
</dbReference>
<keyword evidence="2" id="KW-0285">Flavoprotein</keyword>
<name>A0A369AE25_9BURK</name>
<accession>A0A369AE25</accession>
<dbReference type="InterPro" id="IPR023753">
    <property type="entry name" value="FAD/NAD-binding_dom"/>
</dbReference>
<evidence type="ECO:0000256" key="7">
    <source>
        <dbReference type="ARBA" id="ARBA00047685"/>
    </source>
</evidence>
<keyword evidence="4" id="KW-0560">Oxidoreductase</keyword>
<dbReference type="Gene3D" id="3.50.50.60">
    <property type="entry name" value="FAD/NAD(P)-binding domain"/>
    <property type="match status" value="2"/>
</dbReference>
<dbReference type="OrthoDB" id="9803192at2"/>
<reference evidence="13 14" key="1">
    <citation type="submission" date="2018-07" db="EMBL/GenBank/DDBJ databases">
        <title>Genomic Encyclopedia of Type Strains, Phase IV (KMG-IV): sequencing the most valuable type-strain genomes for metagenomic binning, comparative biology and taxonomic classification.</title>
        <authorList>
            <person name="Goeker M."/>
        </authorList>
    </citation>
    <scope>NUCLEOTIDE SEQUENCE [LARGE SCALE GENOMIC DNA]</scope>
    <source>
        <strain evidence="13 14">DSM 100911</strain>
    </source>
</reference>
<evidence type="ECO:0000256" key="3">
    <source>
        <dbReference type="ARBA" id="ARBA00022643"/>
    </source>
</evidence>
<protein>
    <recommendedName>
        <fullName evidence="11">dihydrouracil dehydrogenase (NAD(+))</fullName>
        <ecNumber evidence="11">1.3.1.1</ecNumber>
    </recommendedName>
    <alternativeName>
        <fullName evidence="6">Dihydrothymine dehydrogenase</fullName>
    </alternativeName>
    <alternativeName>
        <fullName evidence="5">Dihydrouracil dehydrogenase</fullName>
    </alternativeName>
</protein>